<dbReference type="OrthoDB" id="6191622at2"/>
<accession>A0A318E5Y3</accession>
<gene>
    <name evidence="2" type="ORF">C8D93_11316</name>
</gene>
<name>A0A318E5Y3_9GAMM</name>
<dbReference type="AlphaFoldDB" id="A0A318E5Y3"/>
<protein>
    <submittedName>
        <fullName evidence="2">Uncharacterized protein</fullName>
    </submittedName>
</protein>
<evidence type="ECO:0000256" key="1">
    <source>
        <dbReference type="SAM" id="SignalP"/>
    </source>
</evidence>
<comment type="caution">
    <text evidence="2">The sequence shown here is derived from an EMBL/GenBank/DDBJ whole genome shotgun (WGS) entry which is preliminary data.</text>
</comment>
<reference evidence="2 3" key="1">
    <citation type="submission" date="2018-04" db="EMBL/GenBank/DDBJ databases">
        <title>Genomic Encyclopedia of Type Strains, Phase IV (KMG-IV): sequencing the most valuable type-strain genomes for metagenomic binning, comparative biology and taxonomic classification.</title>
        <authorList>
            <person name="Goeker M."/>
        </authorList>
    </citation>
    <scope>NUCLEOTIDE SEQUENCE [LARGE SCALE GENOMIC DNA]</scope>
    <source>
        <strain evidence="2 3">DSM 104150</strain>
    </source>
</reference>
<organism evidence="2 3">
    <name type="scientific">Sinimarinibacterium flocculans</name>
    <dbReference type="NCBI Taxonomy" id="985250"/>
    <lineage>
        <taxon>Bacteria</taxon>
        <taxon>Pseudomonadati</taxon>
        <taxon>Pseudomonadota</taxon>
        <taxon>Gammaproteobacteria</taxon>
        <taxon>Nevskiales</taxon>
        <taxon>Nevskiaceae</taxon>
        <taxon>Sinimarinibacterium</taxon>
    </lineage>
</organism>
<dbReference type="RefSeq" id="WP_110266685.1">
    <property type="nucleotide sequence ID" value="NZ_CAWNXA010000013.1"/>
</dbReference>
<sequence>MHVLRTCRILALAAGAAAAAIAWPATGATEIAADTRYEGPQTLSVAALGVEMTIPAGWIAQLPSGSEVMVVGSTRHQGFVVIGADELDDAGVRETLHGPLPLGGGVTLLPVGEPERRDGTYAARFTVQGGQAGMQASGRAIVGRHGYSAYLLAVYPEAEAGDLGSLLDSLTASVRLQAPAAGAATRTEGTGTLSPAVAGQKITRFYSGSGYSESETIHLCSNGTYYRGFEAGGFTPGVASGAVASRNAGTWSTPPGQLVLRAPNGSTSTYSMRVEGSKLLLDGTRWFREPTACE</sequence>
<evidence type="ECO:0000313" key="2">
    <source>
        <dbReference type="EMBL" id="PXV64222.1"/>
    </source>
</evidence>
<feature type="signal peptide" evidence="1">
    <location>
        <begin position="1"/>
        <end position="27"/>
    </location>
</feature>
<keyword evidence="3" id="KW-1185">Reference proteome</keyword>
<proteinExistence type="predicted"/>
<dbReference type="EMBL" id="QICN01000013">
    <property type="protein sequence ID" value="PXV64222.1"/>
    <property type="molecule type" value="Genomic_DNA"/>
</dbReference>
<keyword evidence="1" id="KW-0732">Signal</keyword>
<dbReference type="Proteomes" id="UP000248330">
    <property type="component" value="Unassembled WGS sequence"/>
</dbReference>
<feature type="chain" id="PRO_5016395958" evidence="1">
    <location>
        <begin position="28"/>
        <end position="294"/>
    </location>
</feature>
<evidence type="ECO:0000313" key="3">
    <source>
        <dbReference type="Proteomes" id="UP000248330"/>
    </source>
</evidence>